<evidence type="ECO:0000313" key="1">
    <source>
        <dbReference type="EMBL" id="WCT75014.1"/>
    </source>
</evidence>
<gene>
    <name evidence="1" type="ORF">PQ455_07300</name>
</gene>
<name>A0ABY7TS13_9SPHN</name>
<keyword evidence="2" id="KW-1185">Reference proteome</keyword>
<reference evidence="1 2" key="1">
    <citation type="submission" date="2023-02" db="EMBL/GenBank/DDBJ databases">
        <title>Genome sequence of Sphingomonas naphthae.</title>
        <authorList>
            <person name="Kim S."/>
            <person name="Heo J."/>
            <person name="Kwon S.-W."/>
        </authorList>
    </citation>
    <scope>NUCLEOTIDE SEQUENCE [LARGE SCALE GENOMIC DNA]</scope>
    <source>
        <strain evidence="1 2">KACC 18716</strain>
    </source>
</reference>
<dbReference type="RefSeq" id="WP_273690513.1">
    <property type="nucleotide sequence ID" value="NZ_CP117411.1"/>
</dbReference>
<protein>
    <submittedName>
        <fullName evidence="1">Uncharacterized protein</fullName>
    </submittedName>
</protein>
<proteinExistence type="predicted"/>
<dbReference type="Proteomes" id="UP001220395">
    <property type="component" value="Chromosome"/>
</dbReference>
<sequence>MNDRLTDLEARLSEVGALLKVLDEKAYQIANAGDGWTLEAVRIRGDSLHDITMLAIRLHSEATREMRSVANLAIGMGGTRG</sequence>
<organism evidence="1 2">
    <name type="scientific">Sphingomonas naphthae</name>
    <dbReference type="NCBI Taxonomy" id="1813468"/>
    <lineage>
        <taxon>Bacteria</taxon>
        <taxon>Pseudomonadati</taxon>
        <taxon>Pseudomonadota</taxon>
        <taxon>Alphaproteobacteria</taxon>
        <taxon>Sphingomonadales</taxon>
        <taxon>Sphingomonadaceae</taxon>
        <taxon>Sphingomonas</taxon>
    </lineage>
</organism>
<accession>A0ABY7TS13</accession>
<evidence type="ECO:0000313" key="2">
    <source>
        <dbReference type="Proteomes" id="UP001220395"/>
    </source>
</evidence>
<dbReference type="EMBL" id="CP117411">
    <property type="protein sequence ID" value="WCT75014.1"/>
    <property type="molecule type" value="Genomic_DNA"/>
</dbReference>